<evidence type="ECO:0000256" key="1">
    <source>
        <dbReference type="SAM" id="Phobius"/>
    </source>
</evidence>
<keyword evidence="1" id="KW-1133">Transmembrane helix</keyword>
<protein>
    <recommendedName>
        <fullName evidence="4">Transmembrane protein</fullName>
    </recommendedName>
</protein>
<keyword evidence="1" id="KW-0472">Membrane</keyword>
<dbReference type="AlphaFoldDB" id="A0A1S1U3Z0"/>
<accession>A0A1S1U3Z0</accession>
<dbReference type="Proteomes" id="UP000179840">
    <property type="component" value="Unassembled WGS sequence"/>
</dbReference>
<organism evidence="2 3">
    <name type="scientific">Janthinobacterium lividum</name>
    <dbReference type="NCBI Taxonomy" id="29581"/>
    <lineage>
        <taxon>Bacteria</taxon>
        <taxon>Pseudomonadati</taxon>
        <taxon>Pseudomonadota</taxon>
        <taxon>Betaproteobacteria</taxon>
        <taxon>Burkholderiales</taxon>
        <taxon>Oxalobacteraceae</taxon>
        <taxon>Janthinobacterium</taxon>
    </lineage>
</organism>
<name>A0A1S1U3Z0_9BURK</name>
<comment type="caution">
    <text evidence="2">The sequence shown here is derived from an EMBL/GenBank/DDBJ whole genome shotgun (WGS) entry which is preliminary data.</text>
</comment>
<feature type="transmembrane region" description="Helical" evidence="1">
    <location>
        <begin position="89"/>
        <end position="110"/>
    </location>
</feature>
<proteinExistence type="predicted"/>
<keyword evidence="1" id="KW-0812">Transmembrane</keyword>
<evidence type="ECO:0000313" key="3">
    <source>
        <dbReference type="Proteomes" id="UP000179840"/>
    </source>
</evidence>
<feature type="transmembrane region" description="Helical" evidence="1">
    <location>
        <begin position="15"/>
        <end position="35"/>
    </location>
</feature>
<dbReference type="RefSeq" id="WP_071079227.1">
    <property type="nucleotide sequence ID" value="NZ_LFKP01000011.1"/>
</dbReference>
<reference evidence="2 3" key="1">
    <citation type="submission" date="2015-06" db="EMBL/GenBank/DDBJ databases">
        <title>Draft genome sequencing of a biphenyl-degrading bacterium, Janthinobacterium lividum MEG1.</title>
        <authorList>
            <person name="Shimodaira J."/>
            <person name="Hatta T."/>
        </authorList>
    </citation>
    <scope>NUCLEOTIDE SEQUENCE [LARGE SCALE GENOMIC DNA]</scope>
    <source>
        <strain evidence="2 3">MEG1</strain>
    </source>
</reference>
<gene>
    <name evidence="2" type="ORF">AKG95_23160</name>
</gene>
<evidence type="ECO:0008006" key="4">
    <source>
        <dbReference type="Google" id="ProtNLM"/>
    </source>
</evidence>
<evidence type="ECO:0000313" key="2">
    <source>
        <dbReference type="EMBL" id="OHV95165.1"/>
    </source>
</evidence>
<feature type="transmembrane region" description="Helical" evidence="1">
    <location>
        <begin position="60"/>
        <end position="77"/>
    </location>
</feature>
<sequence>MMNHLPEQAANKKKAYLLGLLIGFLPILAFFLLLIDHPTELLGIFTGISVHDFNDRPLKIPLACGALCLFIWAWLKLGKSGRITIGEQYGLLFIATLIVVVRFLIFLQQLGQALRGMPW</sequence>
<dbReference type="EMBL" id="LFKP01000011">
    <property type="protein sequence ID" value="OHV95165.1"/>
    <property type="molecule type" value="Genomic_DNA"/>
</dbReference>